<keyword evidence="5" id="KW-1133">Transmembrane helix</keyword>
<dbReference type="PANTHER" id="PTHR24249:SF414">
    <property type="entry name" value="LP14436P"/>
    <property type="match status" value="1"/>
</dbReference>
<protein>
    <recommendedName>
        <fullName evidence="11">G-protein coupled receptors family 1 profile domain-containing protein</fullName>
    </recommendedName>
</protein>
<accession>A0A6A4JG83</accession>
<name>A0A6A4JG83_APOLU</name>
<keyword evidence="4 10" id="KW-0812">Transmembrane</keyword>
<dbReference type="CDD" id="cd00637">
    <property type="entry name" value="7tm_classA_rhodopsin-like"/>
    <property type="match status" value="1"/>
</dbReference>
<evidence type="ECO:0000256" key="3">
    <source>
        <dbReference type="ARBA" id="ARBA00022475"/>
    </source>
</evidence>
<dbReference type="Gene3D" id="1.20.1070.10">
    <property type="entry name" value="Rhodopsin 7-helix transmembrane proteins"/>
    <property type="match status" value="1"/>
</dbReference>
<dbReference type="Pfam" id="PF00001">
    <property type="entry name" value="7tm_1"/>
    <property type="match status" value="1"/>
</dbReference>
<evidence type="ECO:0000313" key="12">
    <source>
        <dbReference type="EMBL" id="KAF6202800.1"/>
    </source>
</evidence>
<evidence type="ECO:0000256" key="7">
    <source>
        <dbReference type="ARBA" id="ARBA00023136"/>
    </source>
</evidence>
<evidence type="ECO:0000313" key="13">
    <source>
        <dbReference type="Proteomes" id="UP000466442"/>
    </source>
</evidence>
<evidence type="ECO:0000256" key="1">
    <source>
        <dbReference type="ARBA" id="ARBA00004651"/>
    </source>
</evidence>
<dbReference type="SMART" id="SM01381">
    <property type="entry name" value="7TM_GPCR_Srsx"/>
    <property type="match status" value="1"/>
</dbReference>
<keyword evidence="3" id="KW-1003">Cell membrane</keyword>
<evidence type="ECO:0000256" key="9">
    <source>
        <dbReference type="ARBA" id="ARBA00023224"/>
    </source>
</evidence>
<evidence type="ECO:0000256" key="2">
    <source>
        <dbReference type="ARBA" id="ARBA00010663"/>
    </source>
</evidence>
<feature type="domain" description="G-protein coupled receptors family 1 profile" evidence="11">
    <location>
        <begin position="35"/>
        <end position="274"/>
    </location>
</feature>
<dbReference type="InterPro" id="IPR017452">
    <property type="entry name" value="GPCR_Rhodpsn_7TM"/>
</dbReference>
<comment type="similarity">
    <text evidence="2 10">Belongs to the G-protein coupled receptor 1 family.</text>
</comment>
<dbReference type="OrthoDB" id="10042731at2759"/>
<comment type="caution">
    <text evidence="12">The sequence shown here is derived from an EMBL/GenBank/DDBJ whole genome shotgun (WGS) entry which is preliminary data.</text>
</comment>
<evidence type="ECO:0000259" key="11">
    <source>
        <dbReference type="PROSITE" id="PS50262"/>
    </source>
</evidence>
<evidence type="ECO:0000256" key="6">
    <source>
        <dbReference type="ARBA" id="ARBA00023040"/>
    </source>
</evidence>
<dbReference type="EMBL" id="WIXP02000011">
    <property type="protein sequence ID" value="KAF6202800.1"/>
    <property type="molecule type" value="Genomic_DNA"/>
</dbReference>
<dbReference type="GO" id="GO:0005886">
    <property type="term" value="C:plasma membrane"/>
    <property type="evidence" value="ECO:0007669"/>
    <property type="project" value="UniProtKB-SubCell"/>
</dbReference>
<dbReference type="PRINTS" id="PR00237">
    <property type="entry name" value="GPCRRHODOPSN"/>
</dbReference>
<comment type="subcellular location">
    <subcellularLocation>
        <location evidence="1">Cell membrane</location>
        <topology evidence="1">Multi-pass membrane protein</topology>
    </subcellularLocation>
</comment>
<dbReference type="PANTHER" id="PTHR24249">
    <property type="entry name" value="HISTAMINE RECEPTOR-RELATED G-PROTEIN COUPLED RECEPTOR"/>
    <property type="match status" value="1"/>
</dbReference>
<keyword evidence="6 10" id="KW-0297">G-protein coupled receptor</keyword>
<dbReference type="InterPro" id="IPR000276">
    <property type="entry name" value="GPCR_Rhodpsn"/>
</dbReference>
<dbReference type="InterPro" id="IPR050569">
    <property type="entry name" value="TAAR"/>
</dbReference>
<dbReference type="PROSITE" id="PS00237">
    <property type="entry name" value="G_PROTEIN_RECEP_F1_1"/>
    <property type="match status" value="1"/>
</dbReference>
<dbReference type="GO" id="GO:0004930">
    <property type="term" value="F:G protein-coupled receptor activity"/>
    <property type="evidence" value="ECO:0007669"/>
    <property type="project" value="UniProtKB-KW"/>
</dbReference>
<sequence>MCSKNDSYCLDGHHTFEQWAWVGIDSFLFVLILCGNLFTVYVLTRSSKVISNRFVLSLAITDTLVGLTLPYHMAFTVFPQLSVNKTTCLLRFVFVLLACCCSILNVTAIAIDRYLAIIHPFKYETLMTKRLVRRVLFFAFLCAILMSTVPIYWNNWDEASVCELGQVLPRYYMTAVLLPAFLVIWAVMIVIYTRIWHEAVMQAEKLRRNNVFANCRPSFQVVLLVMGCFTACWLPFLAVTSAQAAGYRDHISSSIYKAVLSLALSSSALNPLIYAWKNAEFKETVRVLLKCRDKKQLATVVTVAGSKNISKGNPPQTPV</sequence>
<evidence type="ECO:0000256" key="10">
    <source>
        <dbReference type="RuleBase" id="RU000688"/>
    </source>
</evidence>
<keyword evidence="9 10" id="KW-0807">Transducer</keyword>
<keyword evidence="8 10" id="KW-0675">Receptor</keyword>
<dbReference type="AlphaFoldDB" id="A0A6A4JG83"/>
<keyword evidence="13" id="KW-1185">Reference proteome</keyword>
<organism evidence="12 13">
    <name type="scientific">Apolygus lucorum</name>
    <name type="common">Small green plant bug</name>
    <name type="synonym">Lygocoris lucorum</name>
    <dbReference type="NCBI Taxonomy" id="248454"/>
    <lineage>
        <taxon>Eukaryota</taxon>
        <taxon>Metazoa</taxon>
        <taxon>Ecdysozoa</taxon>
        <taxon>Arthropoda</taxon>
        <taxon>Hexapoda</taxon>
        <taxon>Insecta</taxon>
        <taxon>Pterygota</taxon>
        <taxon>Neoptera</taxon>
        <taxon>Paraneoptera</taxon>
        <taxon>Hemiptera</taxon>
        <taxon>Heteroptera</taxon>
        <taxon>Panheteroptera</taxon>
        <taxon>Cimicomorpha</taxon>
        <taxon>Miridae</taxon>
        <taxon>Mirini</taxon>
        <taxon>Apolygus</taxon>
    </lineage>
</organism>
<keyword evidence="7" id="KW-0472">Membrane</keyword>
<evidence type="ECO:0000256" key="5">
    <source>
        <dbReference type="ARBA" id="ARBA00022989"/>
    </source>
</evidence>
<evidence type="ECO:0000256" key="4">
    <source>
        <dbReference type="ARBA" id="ARBA00022692"/>
    </source>
</evidence>
<proteinExistence type="inferred from homology"/>
<dbReference type="Proteomes" id="UP000466442">
    <property type="component" value="Unassembled WGS sequence"/>
</dbReference>
<reference evidence="12" key="1">
    <citation type="journal article" date="2021" name="Mol. Ecol. Resour.">
        <title>Apolygus lucorum genome provides insights into omnivorousness and mesophyll feeding.</title>
        <authorList>
            <person name="Liu Y."/>
            <person name="Liu H."/>
            <person name="Wang H."/>
            <person name="Huang T."/>
            <person name="Liu B."/>
            <person name="Yang B."/>
            <person name="Yin L."/>
            <person name="Li B."/>
            <person name="Zhang Y."/>
            <person name="Zhang S."/>
            <person name="Jiang F."/>
            <person name="Zhang X."/>
            <person name="Ren Y."/>
            <person name="Wang B."/>
            <person name="Wang S."/>
            <person name="Lu Y."/>
            <person name="Wu K."/>
            <person name="Fan W."/>
            <person name="Wang G."/>
        </authorList>
    </citation>
    <scope>NUCLEOTIDE SEQUENCE</scope>
    <source>
        <strain evidence="12">12Hb</strain>
    </source>
</reference>
<dbReference type="PROSITE" id="PS50262">
    <property type="entry name" value="G_PROTEIN_RECEP_F1_2"/>
    <property type="match status" value="1"/>
</dbReference>
<evidence type="ECO:0000256" key="8">
    <source>
        <dbReference type="ARBA" id="ARBA00023170"/>
    </source>
</evidence>
<dbReference type="SUPFAM" id="SSF81321">
    <property type="entry name" value="Family A G protein-coupled receptor-like"/>
    <property type="match status" value="1"/>
</dbReference>
<gene>
    <name evidence="12" type="ORF">GE061_003203</name>
</gene>